<dbReference type="EMBL" id="CM010715">
    <property type="protein sequence ID" value="RZC44703.1"/>
    <property type="molecule type" value="Genomic_DNA"/>
</dbReference>
<dbReference type="Gramene" id="RZC44703">
    <property type="protein sequence ID" value="RZC44703"/>
    <property type="gene ID" value="C5167_037661"/>
</dbReference>
<proteinExistence type="predicted"/>
<dbReference type="SUPFAM" id="SSF53756">
    <property type="entry name" value="UDP-Glycosyltransferase/glycogen phosphorylase"/>
    <property type="match status" value="1"/>
</dbReference>
<reference evidence="1 2" key="1">
    <citation type="journal article" date="2018" name="Science">
        <title>The opium poppy genome and morphinan production.</title>
        <authorList>
            <person name="Guo L."/>
            <person name="Winzer T."/>
            <person name="Yang X."/>
            <person name="Li Y."/>
            <person name="Ning Z."/>
            <person name="He Z."/>
            <person name="Teodor R."/>
            <person name="Lu Y."/>
            <person name="Bowser T.A."/>
            <person name="Graham I.A."/>
            <person name="Ye K."/>
        </authorList>
    </citation>
    <scope>NUCLEOTIDE SEQUENCE [LARGE SCALE GENOMIC DNA]</scope>
    <source>
        <strain evidence="2">cv. HN1</strain>
        <tissue evidence="1">Leaves</tissue>
    </source>
</reference>
<accession>A0A4Y7I6Z7</accession>
<name>A0A4Y7I6Z7_PAPSO</name>
<sequence>MTFYGPPAVLMGEDGGSRSLPEHFTVPPPWVPFPSDIVFRPFEANKAFDIVENASGVSDSLRFGSVLKNTDAVFVRSCTEFEGEWFELLKNVVYKKPVIQMGSMLPPLPRGSR</sequence>
<dbReference type="Proteomes" id="UP000316621">
    <property type="component" value="Chromosome 1"/>
</dbReference>
<evidence type="ECO:0000313" key="2">
    <source>
        <dbReference type="Proteomes" id="UP000316621"/>
    </source>
</evidence>
<keyword evidence="2" id="KW-1185">Reference proteome</keyword>
<protein>
    <submittedName>
        <fullName evidence="1">Uncharacterized protein</fullName>
    </submittedName>
</protein>
<organism evidence="1 2">
    <name type="scientific">Papaver somniferum</name>
    <name type="common">Opium poppy</name>
    <dbReference type="NCBI Taxonomy" id="3469"/>
    <lineage>
        <taxon>Eukaryota</taxon>
        <taxon>Viridiplantae</taxon>
        <taxon>Streptophyta</taxon>
        <taxon>Embryophyta</taxon>
        <taxon>Tracheophyta</taxon>
        <taxon>Spermatophyta</taxon>
        <taxon>Magnoliopsida</taxon>
        <taxon>Ranunculales</taxon>
        <taxon>Papaveraceae</taxon>
        <taxon>Papaveroideae</taxon>
        <taxon>Papaver</taxon>
    </lineage>
</organism>
<evidence type="ECO:0000313" key="1">
    <source>
        <dbReference type="EMBL" id="RZC44703.1"/>
    </source>
</evidence>
<gene>
    <name evidence="1" type="ORF">C5167_037661</name>
</gene>
<dbReference type="AlphaFoldDB" id="A0A4Y7I6Z7"/>